<feature type="compositionally biased region" description="Basic and acidic residues" evidence="3">
    <location>
        <begin position="596"/>
        <end position="605"/>
    </location>
</feature>
<dbReference type="GO" id="GO:0003677">
    <property type="term" value="F:DNA binding"/>
    <property type="evidence" value="ECO:0007669"/>
    <property type="project" value="UniProtKB-KW"/>
</dbReference>
<dbReference type="PANTHER" id="PTHR21677">
    <property type="entry name" value="CRAMPED PROTEIN"/>
    <property type="match status" value="1"/>
</dbReference>
<accession>A0A6I8TXP4</accession>
<proteinExistence type="predicted"/>
<reference evidence="4" key="2">
    <citation type="submission" date="2020-05" db="UniProtKB">
        <authorList>
            <consortium name="EnsemblMetazoa"/>
        </authorList>
    </citation>
    <scope>IDENTIFICATION</scope>
    <source>
        <strain evidence="4">LVP_AGWG</strain>
    </source>
</reference>
<dbReference type="AlphaFoldDB" id="A0A6I8TXP4"/>
<keyword evidence="5" id="KW-1185">Reference proteome</keyword>
<dbReference type="Proteomes" id="UP000008820">
    <property type="component" value="Chromosome 1"/>
</dbReference>
<evidence type="ECO:0000313" key="4">
    <source>
        <dbReference type="EnsemblMetazoa" id="AAEL020151-PA"/>
    </source>
</evidence>
<dbReference type="InterPro" id="IPR055315">
    <property type="entry name" value="Cramped-like"/>
</dbReference>
<dbReference type="GO" id="GO:0005634">
    <property type="term" value="C:nucleus"/>
    <property type="evidence" value="ECO:0007669"/>
    <property type="project" value="TreeGrafter"/>
</dbReference>
<dbReference type="InParanoid" id="A0A6I8TXP4"/>
<evidence type="ECO:0008006" key="6">
    <source>
        <dbReference type="Google" id="ProtNLM"/>
    </source>
</evidence>
<name>A0A6I8TXP4_AEDAE</name>
<evidence type="ECO:0000256" key="3">
    <source>
        <dbReference type="SAM" id="MobiDB-lite"/>
    </source>
</evidence>
<sequence length="1085" mass="119328">MDSYVTLANVNNLINTNHKSDSKSLNVDPKPPPNVDSDDPEDNLSPAQPPVSSCPIETVPTATSTAAPKSHCNSAAKAPLPHKLIDPSLQQIPTEELLGSVTTFYPSGDAECGHALRTSARVIHKMRMDSIRGSTPPPGDKKEGGTGAAGGKGGAGTGAGCQSKTPNQQKPVRVVWGNQDKNLFFEALNECGKDFEGIVNYLNTKKRRKEGNNDMVFKVKDVRHLYYQFNQKVSKYLHFSDEVKKEAQELYGLINYGEMRKKVPFQNKKYFHKLKDLVYKGAVMIREKGRNIRIKTPSCRALRKLNQLEEWQEEIRLPPRVDVFMKPATVAAWGRVQTLAQNPRVRISVTLQKRVSTLLQLLQAKWRHQDVRLMERVSSLKTTNMVASSKTARQKAGHELELCTRMAVETADDEGLKIMRLTPSKDAVIHRPMVNLTEFLSSYSICLNSYEQRIGAKVRGEALCAEKLNSVKEKMGANSKRQRHDSNSEKHSPDGKKVKTETKEIKEEKLVDGGVVTSLSDVLKSPNASCEMMETSKEIDGSDCEGNPTGVVGDTPDLKSPESDDLMKLSGVSRIKQEPDSTHGDNSNDGILSENEQPKQIKMEEAPAGNEPTANHEDLIKTTVKRKEPREKCSKRKDSKAGAGGINNSHFRPMISEETIQKIREGWTVQSVGDITVGDLYIMFGEENKLHLEYLWEMPKEPKVEVAAAVAAETSDTVDGLQPDRVDQAQQYPEGSFTPVLSNNFTMSLSGRLKQLLQIAQLNEKTGKRRCPCGHVCDRRNKIADTLNSAAILNDQLLFKQPMVPTRTNSGATLANCNVLPSPHMRYKQSRWWRMRVNRHQQPSQRLMFSNGTPPYPQNRLNQNNNIYANASKTTNGSHPPATVPTSPQQIRLSSSSTSTSSSSSSSSTTASGSASKSATLKSNDDDQLTQLLEDKITSISGSGPGSSKTMTSDSATLIDDGSCLSLFDISLPSTSSTMMADLMSGASSSGPPGENSNCTTLSASRILRESPVDGKLIDTDINDISLSSFLGHLDAVYQSETPTARKRASDQMNISIISESSVDYIARFEDIAAELRAQQEQDSA</sequence>
<gene>
    <name evidence="4" type="primary">5564969</name>
</gene>
<dbReference type="GO" id="GO:0007389">
    <property type="term" value="P:pattern specification process"/>
    <property type="evidence" value="ECO:0007669"/>
    <property type="project" value="TreeGrafter"/>
</dbReference>
<dbReference type="GO" id="GO:0003682">
    <property type="term" value="F:chromatin binding"/>
    <property type="evidence" value="ECO:0007669"/>
    <property type="project" value="InterPro"/>
</dbReference>
<dbReference type="OrthoDB" id="515799at2759"/>
<feature type="region of interest" description="Disordered" evidence="3">
    <location>
        <begin position="16"/>
        <end position="53"/>
    </location>
</feature>
<reference evidence="4 5" key="1">
    <citation type="submission" date="2017-06" db="EMBL/GenBank/DDBJ databases">
        <title>Aedes aegypti genome working group (AGWG) sequencing and assembly.</title>
        <authorList>
            <consortium name="Aedes aegypti Genome Working Group (AGWG)"/>
            <person name="Matthews B.J."/>
        </authorList>
    </citation>
    <scope>NUCLEOTIDE SEQUENCE [LARGE SCALE GENOMIC DNA]</scope>
    <source>
        <strain evidence="4 5">LVP_AGWG</strain>
    </source>
</reference>
<feature type="compositionally biased region" description="Polar residues" evidence="3">
    <location>
        <begin position="843"/>
        <end position="892"/>
    </location>
</feature>
<protein>
    <recommendedName>
        <fullName evidence="6">Polycomb-group transcriptional regulator</fullName>
    </recommendedName>
</protein>
<dbReference type="FunCoup" id="A0A6I8TXP4">
    <property type="interactions" value="567"/>
</dbReference>
<feature type="region of interest" description="Disordered" evidence="3">
    <location>
        <begin position="536"/>
        <end position="650"/>
    </location>
</feature>
<keyword evidence="1" id="KW-0238">DNA-binding</keyword>
<feature type="compositionally biased region" description="Gly residues" evidence="3">
    <location>
        <begin position="145"/>
        <end position="159"/>
    </location>
</feature>
<evidence type="ECO:0000256" key="1">
    <source>
        <dbReference type="ARBA" id="ARBA00023125"/>
    </source>
</evidence>
<feature type="compositionally biased region" description="Basic and acidic residues" evidence="3">
    <location>
        <begin position="484"/>
        <end position="505"/>
    </location>
</feature>
<feature type="compositionally biased region" description="Low complexity" evidence="3">
    <location>
        <begin position="893"/>
        <end position="922"/>
    </location>
</feature>
<feature type="region of interest" description="Disordered" evidence="3">
    <location>
        <begin position="130"/>
        <end position="170"/>
    </location>
</feature>
<evidence type="ECO:0000256" key="2">
    <source>
        <dbReference type="ARBA" id="ARBA00023242"/>
    </source>
</evidence>
<organism evidence="4 5">
    <name type="scientific">Aedes aegypti</name>
    <name type="common">Yellowfever mosquito</name>
    <name type="synonym">Culex aegypti</name>
    <dbReference type="NCBI Taxonomy" id="7159"/>
    <lineage>
        <taxon>Eukaryota</taxon>
        <taxon>Metazoa</taxon>
        <taxon>Ecdysozoa</taxon>
        <taxon>Arthropoda</taxon>
        <taxon>Hexapoda</taxon>
        <taxon>Insecta</taxon>
        <taxon>Pterygota</taxon>
        <taxon>Neoptera</taxon>
        <taxon>Endopterygota</taxon>
        <taxon>Diptera</taxon>
        <taxon>Nematocera</taxon>
        <taxon>Culicoidea</taxon>
        <taxon>Culicidae</taxon>
        <taxon>Culicinae</taxon>
        <taxon>Aedini</taxon>
        <taxon>Aedes</taxon>
        <taxon>Stegomyia</taxon>
    </lineage>
</organism>
<evidence type="ECO:0000313" key="5">
    <source>
        <dbReference type="Proteomes" id="UP000008820"/>
    </source>
</evidence>
<feature type="compositionally biased region" description="Basic and acidic residues" evidence="3">
    <location>
        <begin position="556"/>
        <end position="567"/>
    </location>
</feature>
<feature type="region of interest" description="Disordered" evidence="3">
    <location>
        <begin position="474"/>
        <end position="505"/>
    </location>
</feature>
<dbReference type="EnsemblMetazoa" id="AAEL020151-RA">
    <property type="protein sequence ID" value="AAEL020151-PA"/>
    <property type="gene ID" value="AAEL020151"/>
</dbReference>
<feature type="compositionally biased region" description="Basic and acidic residues" evidence="3">
    <location>
        <begin position="614"/>
        <end position="632"/>
    </location>
</feature>
<keyword evidence="2" id="KW-0539">Nucleus</keyword>
<dbReference type="PANTHER" id="PTHR21677:SF1">
    <property type="entry name" value="PROTEIN CRAMPED-LIKE"/>
    <property type="match status" value="1"/>
</dbReference>
<feature type="region of interest" description="Disordered" evidence="3">
    <location>
        <begin position="843"/>
        <end position="926"/>
    </location>
</feature>